<proteinExistence type="predicted"/>
<keyword evidence="2" id="KW-1185">Reference proteome</keyword>
<protein>
    <submittedName>
        <fullName evidence="1">Uncharacterized protein</fullName>
    </submittedName>
</protein>
<organism evidence="1 2">
    <name type="scientific">Rhododendron griersonianum</name>
    <dbReference type="NCBI Taxonomy" id="479676"/>
    <lineage>
        <taxon>Eukaryota</taxon>
        <taxon>Viridiplantae</taxon>
        <taxon>Streptophyta</taxon>
        <taxon>Embryophyta</taxon>
        <taxon>Tracheophyta</taxon>
        <taxon>Spermatophyta</taxon>
        <taxon>Magnoliopsida</taxon>
        <taxon>eudicotyledons</taxon>
        <taxon>Gunneridae</taxon>
        <taxon>Pentapetalae</taxon>
        <taxon>asterids</taxon>
        <taxon>Ericales</taxon>
        <taxon>Ericaceae</taxon>
        <taxon>Ericoideae</taxon>
        <taxon>Rhodoreae</taxon>
        <taxon>Rhododendron</taxon>
    </lineage>
</organism>
<reference evidence="1" key="1">
    <citation type="submission" date="2020-08" db="EMBL/GenBank/DDBJ databases">
        <title>Plant Genome Project.</title>
        <authorList>
            <person name="Zhang R.-G."/>
        </authorList>
    </citation>
    <scope>NUCLEOTIDE SEQUENCE</scope>
    <source>
        <strain evidence="1">WSP0</strain>
        <tissue evidence="1">Leaf</tissue>
    </source>
</reference>
<accession>A0AAV6K907</accession>
<sequence length="157" mass="17580">MSSASGNRGTNEARKGFVDSWVWLRETEAQMRHGRVPSIRGFGFGKSRHDRGTKGFRRFAMDSYNFDFTLGGELEDDVVDVEEVELGGNSNPLVSRNANVIDVQDDTVVEVGQNRLKRKIHHKRLNLKKSLEKDIDLLPGITSTILKRVGKPNGLSV</sequence>
<evidence type="ECO:0000313" key="2">
    <source>
        <dbReference type="Proteomes" id="UP000823749"/>
    </source>
</evidence>
<dbReference type="AlphaFoldDB" id="A0AAV6K907"/>
<comment type="caution">
    <text evidence="1">The sequence shown here is derived from an EMBL/GenBank/DDBJ whole genome shotgun (WGS) entry which is preliminary data.</text>
</comment>
<evidence type="ECO:0000313" key="1">
    <source>
        <dbReference type="EMBL" id="KAG5548953.1"/>
    </source>
</evidence>
<gene>
    <name evidence="1" type="ORF">RHGRI_014356</name>
</gene>
<dbReference type="EMBL" id="JACTNZ010000005">
    <property type="protein sequence ID" value="KAG5548953.1"/>
    <property type="molecule type" value="Genomic_DNA"/>
</dbReference>
<dbReference type="Proteomes" id="UP000823749">
    <property type="component" value="Chromosome 5"/>
</dbReference>
<name>A0AAV6K907_9ERIC</name>